<proteinExistence type="predicted"/>
<evidence type="ECO:0000313" key="1">
    <source>
        <dbReference type="EMBL" id="CCE98211.1"/>
    </source>
</evidence>
<protein>
    <submittedName>
        <fullName evidence="1">Uncharacterized protein</fullName>
    </submittedName>
</protein>
<dbReference type="Proteomes" id="UP000007735">
    <property type="component" value="Chromosome"/>
</dbReference>
<dbReference type="AlphaFoldDB" id="G9A590"/>
<sequence>MTLVVAVLRAPVELRGPEKNYPCAKRITRRKSG</sequence>
<evidence type="ECO:0000313" key="2">
    <source>
        <dbReference type="Proteomes" id="UP000007735"/>
    </source>
</evidence>
<dbReference type="KEGG" id="sfh:SFHH103_03720"/>
<reference evidence="1 2" key="1">
    <citation type="journal article" date="2012" name="J. Bacteriol.">
        <title>Genome sequence of the soybean symbiont Sinorhizobium fredii HH103.</title>
        <authorList>
            <person name="Weidner S."/>
            <person name="Becker A."/>
            <person name="Bonilla I."/>
            <person name="Jaenicke S."/>
            <person name="Lloret J."/>
            <person name="Margaret I."/>
            <person name="Puhler A."/>
            <person name="Ruiz-Sainz J.E."/>
            <person name="Schneiker-Bekel S."/>
            <person name="Szczepanowski R."/>
            <person name="Vinardell J.M."/>
            <person name="Zehner S."/>
            <person name="Gottfert M."/>
        </authorList>
    </citation>
    <scope>NUCLEOTIDE SEQUENCE [LARGE SCALE GENOMIC DNA]</scope>
    <source>
        <strain evidence="1 2">HH103</strain>
    </source>
</reference>
<dbReference type="EMBL" id="HE616890">
    <property type="protein sequence ID" value="CCE98211.1"/>
    <property type="molecule type" value="Genomic_DNA"/>
</dbReference>
<dbReference type="HOGENOM" id="CLU_3383463_0_0_5"/>
<gene>
    <name evidence="1" type="ordered locus">SFHH103_03720</name>
</gene>
<accession>G9A590</accession>
<organism evidence="1 2">
    <name type="scientific">Sinorhizobium fredii (strain HH103)</name>
    <dbReference type="NCBI Taxonomy" id="1117943"/>
    <lineage>
        <taxon>Bacteria</taxon>
        <taxon>Pseudomonadati</taxon>
        <taxon>Pseudomonadota</taxon>
        <taxon>Alphaproteobacteria</taxon>
        <taxon>Hyphomicrobiales</taxon>
        <taxon>Rhizobiaceae</taxon>
        <taxon>Sinorhizobium/Ensifer group</taxon>
        <taxon>Sinorhizobium</taxon>
    </lineage>
</organism>
<name>G9A590_SINF1</name>